<reference evidence="3 5" key="2">
    <citation type="submission" date="2018-03" db="EMBL/GenBank/DDBJ databases">
        <authorList>
            <person name="Fogelqvist J."/>
        </authorList>
    </citation>
    <scope>NUCLEOTIDE SEQUENCE [LARGE SCALE GENOMIC DNA]</scope>
</reference>
<evidence type="ECO:0000313" key="3">
    <source>
        <dbReference type="EMBL" id="SPQ99891.1"/>
    </source>
</evidence>
<keyword evidence="4" id="KW-1185">Reference proteome</keyword>
<dbReference type="Proteomes" id="UP000290189">
    <property type="component" value="Unassembled WGS sequence"/>
</dbReference>
<gene>
    <name evidence="2" type="ORF">PBRA_003538</name>
    <name evidence="3" type="ORF">PLBR_LOCUS7106</name>
</gene>
<feature type="transmembrane region" description="Helical" evidence="1">
    <location>
        <begin position="20"/>
        <end position="45"/>
    </location>
</feature>
<dbReference type="EMBL" id="OVEO01000012">
    <property type="protein sequence ID" value="SPQ99891.1"/>
    <property type="molecule type" value="Genomic_DNA"/>
</dbReference>
<evidence type="ECO:0000313" key="4">
    <source>
        <dbReference type="Proteomes" id="UP000039324"/>
    </source>
</evidence>
<keyword evidence="1" id="KW-1133">Transmembrane helix</keyword>
<evidence type="ECO:0000313" key="5">
    <source>
        <dbReference type="Proteomes" id="UP000290189"/>
    </source>
</evidence>
<sequence>MRILLALFHHRHRHWVTYGIIGPAIALILFGLPGLLGAIASFAVYDLLSAPSAGERNRIERYLGGVSVSVRFTVGRLHVHLHHWLTMLVLLITLTVAEDWLIHTCRIRRDVLAVLYGACIGGTAQGLRYSDRFYVVRRRQLSIALSRRGSEVSLVGGVATIHDSEFSDLEVEIDETLGADDPSVLEIEIFTSDDESQYESDSECAGSTRKATNVDADECWTGHHLVGS</sequence>
<organism evidence="2 4">
    <name type="scientific">Plasmodiophora brassicae</name>
    <name type="common">Clubroot disease agent</name>
    <dbReference type="NCBI Taxonomy" id="37360"/>
    <lineage>
        <taxon>Eukaryota</taxon>
        <taxon>Sar</taxon>
        <taxon>Rhizaria</taxon>
        <taxon>Endomyxa</taxon>
        <taxon>Phytomyxea</taxon>
        <taxon>Plasmodiophorida</taxon>
        <taxon>Plasmodiophoridae</taxon>
        <taxon>Plasmodiophora</taxon>
    </lineage>
</organism>
<geneLocation type="mitochondrion" evidence="3"/>
<dbReference type="OrthoDB" id="10650425at2759"/>
<keyword evidence="1" id="KW-0472">Membrane</keyword>
<dbReference type="EMBL" id="CDSF01000155">
    <property type="protein sequence ID" value="CEP03931.1"/>
    <property type="molecule type" value="Genomic_DNA"/>
</dbReference>
<feature type="transmembrane region" description="Helical" evidence="1">
    <location>
        <begin position="81"/>
        <end position="102"/>
    </location>
</feature>
<protein>
    <submittedName>
        <fullName evidence="2">Uncharacterized protein</fullName>
    </submittedName>
</protein>
<dbReference type="Proteomes" id="UP000039324">
    <property type="component" value="Unassembled WGS sequence"/>
</dbReference>
<dbReference type="AlphaFoldDB" id="A0A0G4J947"/>
<name>A0A0G4J947_PLABS</name>
<evidence type="ECO:0000256" key="1">
    <source>
        <dbReference type="SAM" id="Phobius"/>
    </source>
</evidence>
<accession>A0A0G4J947</accession>
<reference evidence="2 4" key="1">
    <citation type="submission" date="2015-02" db="EMBL/GenBank/DDBJ databases">
        <authorList>
            <person name="Chooi Y.-H."/>
        </authorList>
    </citation>
    <scope>NUCLEOTIDE SEQUENCE [LARGE SCALE GENOMIC DNA]</scope>
    <source>
        <strain evidence="2">E3</strain>
    </source>
</reference>
<keyword evidence="3" id="KW-0496">Mitochondrion</keyword>
<keyword evidence="1" id="KW-0812">Transmembrane</keyword>
<evidence type="ECO:0000313" key="2">
    <source>
        <dbReference type="EMBL" id="CEP03931.1"/>
    </source>
</evidence>
<proteinExistence type="predicted"/>